<name>A0A9P5ZL01_PLEER</name>
<gene>
    <name evidence="1" type="ORF">BDN71DRAFT_1435182</name>
</gene>
<dbReference type="EMBL" id="MU154662">
    <property type="protein sequence ID" value="KAF9489709.1"/>
    <property type="molecule type" value="Genomic_DNA"/>
</dbReference>
<evidence type="ECO:0000313" key="1">
    <source>
        <dbReference type="EMBL" id="KAF9489709.1"/>
    </source>
</evidence>
<reference evidence="1" key="1">
    <citation type="submission" date="2020-11" db="EMBL/GenBank/DDBJ databases">
        <authorList>
            <consortium name="DOE Joint Genome Institute"/>
            <person name="Ahrendt S."/>
            <person name="Riley R."/>
            <person name="Andreopoulos W."/>
            <person name="Labutti K."/>
            <person name="Pangilinan J."/>
            <person name="Ruiz-Duenas F.J."/>
            <person name="Barrasa J.M."/>
            <person name="Sanchez-Garcia M."/>
            <person name="Camarero S."/>
            <person name="Miyauchi S."/>
            <person name="Serrano A."/>
            <person name="Linde D."/>
            <person name="Babiker R."/>
            <person name="Drula E."/>
            <person name="Ayuso-Fernandez I."/>
            <person name="Pacheco R."/>
            <person name="Padilla G."/>
            <person name="Ferreira P."/>
            <person name="Barriuso J."/>
            <person name="Kellner H."/>
            <person name="Castanera R."/>
            <person name="Alfaro M."/>
            <person name="Ramirez L."/>
            <person name="Pisabarro A.G."/>
            <person name="Kuo A."/>
            <person name="Tritt A."/>
            <person name="Lipzen A."/>
            <person name="He G."/>
            <person name="Yan M."/>
            <person name="Ng V."/>
            <person name="Cullen D."/>
            <person name="Martin F."/>
            <person name="Rosso M.-N."/>
            <person name="Henrissat B."/>
            <person name="Hibbett D."/>
            <person name="Martinez A.T."/>
            <person name="Grigoriev I.V."/>
        </authorList>
    </citation>
    <scope>NUCLEOTIDE SEQUENCE</scope>
    <source>
        <strain evidence="1">ATCC 90797</strain>
    </source>
</reference>
<organism evidence="1 2">
    <name type="scientific">Pleurotus eryngii</name>
    <name type="common">Boletus of the steppes</name>
    <dbReference type="NCBI Taxonomy" id="5323"/>
    <lineage>
        <taxon>Eukaryota</taxon>
        <taxon>Fungi</taxon>
        <taxon>Dikarya</taxon>
        <taxon>Basidiomycota</taxon>
        <taxon>Agaricomycotina</taxon>
        <taxon>Agaricomycetes</taxon>
        <taxon>Agaricomycetidae</taxon>
        <taxon>Agaricales</taxon>
        <taxon>Pleurotineae</taxon>
        <taxon>Pleurotaceae</taxon>
        <taxon>Pleurotus</taxon>
    </lineage>
</organism>
<keyword evidence="2" id="KW-1185">Reference proteome</keyword>
<evidence type="ECO:0000313" key="2">
    <source>
        <dbReference type="Proteomes" id="UP000807025"/>
    </source>
</evidence>
<sequence>MIDDDSKEKVLNKNMKNGVMINFVQNHQLTIYSSRSINQACEPGTCPIFHSPVAWLAFVKALVRNFNILCPMDNVVIIDDNDGDDLVSQHGFGHQMVLFNAVTYTEIEPFHILIITLEYTRAVHL</sequence>
<protein>
    <submittedName>
        <fullName evidence="1">Uncharacterized protein</fullName>
    </submittedName>
</protein>
<dbReference type="Proteomes" id="UP000807025">
    <property type="component" value="Unassembled WGS sequence"/>
</dbReference>
<dbReference type="AlphaFoldDB" id="A0A9P5ZL01"/>
<comment type="caution">
    <text evidence="1">The sequence shown here is derived from an EMBL/GenBank/DDBJ whole genome shotgun (WGS) entry which is preliminary data.</text>
</comment>
<proteinExistence type="predicted"/>
<accession>A0A9P5ZL01</accession>